<comment type="caution">
    <text evidence="2">The sequence shown here is derived from an EMBL/GenBank/DDBJ whole genome shotgun (WGS) entry which is preliminary data.</text>
</comment>
<proteinExistence type="predicted"/>
<feature type="signal peptide" evidence="1">
    <location>
        <begin position="1"/>
        <end position="24"/>
    </location>
</feature>
<name>A0AAD3SL33_NEPGR</name>
<dbReference type="InterPro" id="IPR052965">
    <property type="entry name" value="Pigment-catalase-like"/>
</dbReference>
<keyword evidence="1" id="KW-0732">Signal</keyword>
<reference evidence="2" key="1">
    <citation type="submission" date="2023-05" db="EMBL/GenBank/DDBJ databases">
        <title>Nepenthes gracilis genome sequencing.</title>
        <authorList>
            <person name="Fukushima K."/>
        </authorList>
    </citation>
    <scope>NUCLEOTIDE SEQUENCE</scope>
    <source>
        <strain evidence="2">SING2019-196</strain>
    </source>
</reference>
<dbReference type="PANTHER" id="PTHR31694">
    <property type="entry name" value="DESICCATION-LIKE PROTEIN"/>
    <property type="match status" value="1"/>
</dbReference>
<dbReference type="Proteomes" id="UP001279734">
    <property type="component" value="Unassembled WGS sequence"/>
</dbReference>
<keyword evidence="3" id="KW-1185">Reference proteome</keyword>
<dbReference type="PANTHER" id="PTHR31694:SF26">
    <property type="entry name" value="OS05G0151100 PROTEIN"/>
    <property type="match status" value="1"/>
</dbReference>
<evidence type="ECO:0000313" key="2">
    <source>
        <dbReference type="EMBL" id="GMH13148.1"/>
    </source>
</evidence>
<dbReference type="EMBL" id="BSYO01000012">
    <property type="protein sequence ID" value="GMH13148.1"/>
    <property type="molecule type" value="Genomic_DNA"/>
</dbReference>
<evidence type="ECO:0000256" key="1">
    <source>
        <dbReference type="SAM" id="SignalP"/>
    </source>
</evidence>
<evidence type="ECO:0008006" key="4">
    <source>
        <dbReference type="Google" id="ProtNLM"/>
    </source>
</evidence>
<protein>
    <recommendedName>
        <fullName evidence="4">Desiccation-related protein PCC13-62</fullName>
    </recommendedName>
</protein>
<dbReference type="AlphaFoldDB" id="A0AAD3SL33"/>
<sequence length="328" mass="36187">MANSFIKSLIITIPLFTTIKFVMTVPTSLYDTYDYGNNSNLTYCQAPYSFVVEPIYKEDIDLLQFAQNVEHNEADFFLWGALGKGLDEVAPELVLGGPRPIGVRKANLDDITEKIITEFAYEEVGHLRILKETVGGIPRPLMNLSAAVFASFMNRAFEQPLNPPFDPYINSLNFLLGSYIVPYVGLTGYVGASPMIRGNIAKRLTAGLLGVEAGQDAVIRARLYERAEEKVPPYNYTVAEFTDRLSKLRNQLGKCGVKDEGIIVPPELGAEGKSTTNVLSANKDSISYQRTPAEILRILYDTGDEHLPGGFYPSGANGKIAQQYLSKP</sequence>
<feature type="chain" id="PRO_5042061998" description="Desiccation-related protein PCC13-62" evidence="1">
    <location>
        <begin position="25"/>
        <end position="328"/>
    </location>
</feature>
<gene>
    <name evidence="2" type="ORF">Nepgr_014989</name>
</gene>
<accession>A0AAD3SL33</accession>
<evidence type="ECO:0000313" key="3">
    <source>
        <dbReference type="Proteomes" id="UP001279734"/>
    </source>
</evidence>
<organism evidence="2 3">
    <name type="scientific">Nepenthes gracilis</name>
    <name type="common">Slender pitcher plant</name>
    <dbReference type="NCBI Taxonomy" id="150966"/>
    <lineage>
        <taxon>Eukaryota</taxon>
        <taxon>Viridiplantae</taxon>
        <taxon>Streptophyta</taxon>
        <taxon>Embryophyta</taxon>
        <taxon>Tracheophyta</taxon>
        <taxon>Spermatophyta</taxon>
        <taxon>Magnoliopsida</taxon>
        <taxon>eudicotyledons</taxon>
        <taxon>Gunneridae</taxon>
        <taxon>Pentapetalae</taxon>
        <taxon>Caryophyllales</taxon>
        <taxon>Nepenthaceae</taxon>
        <taxon>Nepenthes</taxon>
    </lineage>
</organism>
<dbReference type="Pfam" id="PF13668">
    <property type="entry name" value="Ferritin_2"/>
    <property type="match status" value="1"/>
</dbReference>